<feature type="compositionally biased region" description="Basic and acidic residues" evidence="1">
    <location>
        <begin position="154"/>
        <end position="184"/>
    </location>
</feature>
<comment type="caution">
    <text evidence="2">The sequence shown here is derived from an EMBL/GenBank/DDBJ whole genome shotgun (WGS) entry which is preliminary data.</text>
</comment>
<reference evidence="2 3" key="1">
    <citation type="submission" date="2017-03" db="EMBL/GenBank/DDBJ databases">
        <title>Genomes of endolithic fungi from Antarctica.</title>
        <authorList>
            <person name="Coleine C."/>
            <person name="Masonjones S."/>
            <person name="Stajich J.E."/>
        </authorList>
    </citation>
    <scope>NUCLEOTIDE SEQUENCE [LARGE SCALE GENOMIC DNA]</scope>
    <source>
        <strain evidence="2 3">CCFEE 5184</strain>
    </source>
</reference>
<organism evidence="2 3">
    <name type="scientific">Friedmanniomyces simplex</name>
    <dbReference type="NCBI Taxonomy" id="329884"/>
    <lineage>
        <taxon>Eukaryota</taxon>
        <taxon>Fungi</taxon>
        <taxon>Dikarya</taxon>
        <taxon>Ascomycota</taxon>
        <taxon>Pezizomycotina</taxon>
        <taxon>Dothideomycetes</taxon>
        <taxon>Dothideomycetidae</taxon>
        <taxon>Mycosphaerellales</taxon>
        <taxon>Teratosphaeriaceae</taxon>
        <taxon>Friedmanniomyces</taxon>
    </lineage>
</organism>
<feature type="region of interest" description="Disordered" evidence="1">
    <location>
        <begin position="1"/>
        <end position="184"/>
    </location>
</feature>
<protein>
    <recommendedName>
        <fullName evidence="4">Casein kinase substrate phosphoprotein PP28 domain-containing protein</fullName>
    </recommendedName>
</protein>
<evidence type="ECO:0008006" key="4">
    <source>
        <dbReference type="Google" id="ProtNLM"/>
    </source>
</evidence>
<dbReference type="OrthoDB" id="5418203at2759"/>
<evidence type="ECO:0000313" key="3">
    <source>
        <dbReference type="Proteomes" id="UP000309340"/>
    </source>
</evidence>
<sequence>MAQASPRTLHTYLNKLQISPKPKKASPADSWDDEEEGDDNSPDSTGTATPIRPVSSSDYPGPPPPTPSSPSFSSRSTAAGTPYQTFPPYGFQGDDEDESIPTRSSASAGRAGAGDERRPEKSTAVASRLIAAGIGQKAPRRTKEQLEYDQAMKVQEKKRRDQAKSEEERKREEKERAKRAIWDD</sequence>
<gene>
    <name evidence="2" type="ORF">B0A55_11243</name>
</gene>
<dbReference type="EMBL" id="NAJQ01001148">
    <property type="protein sequence ID" value="TKA61952.1"/>
    <property type="molecule type" value="Genomic_DNA"/>
</dbReference>
<accession>A0A4U0WGE1</accession>
<proteinExistence type="predicted"/>
<feature type="compositionally biased region" description="Acidic residues" evidence="1">
    <location>
        <begin position="30"/>
        <end position="41"/>
    </location>
</feature>
<keyword evidence="3" id="KW-1185">Reference proteome</keyword>
<evidence type="ECO:0000256" key="1">
    <source>
        <dbReference type="SAM" id="MobiDB-lite"/>
    </source>
</evidence>
<name>A0A4U0WGE1_9PEZI</name>
<dbReference type="AlphaFoldDB" id="A0A4U0WGE1"/>
<evidence type="ECO:0000313" key="2">
    <source>
        <dbReference type="EMBL" id="TKA61952.1"/>
    </source>
</evidence>
<dbReference type="Proteomes" id="UP000309340">
    <property type="component" value="Unassembled WGS sequence"/>
</dbReference>